<dbReference type="PANTHER" id="PTHR39321:SF3">
    <property type="entry name" value="PHOSPHOPANTETHEINE ADENYLYLTRANSFERASE"/>
    <property type="match status" value="1"/>
</dbReference>
<dbReference type="OrthoDB" id="5295945at2"/>
<dbReference type="UniPathway" id="UPA00253">
    <property type="reaction ID" value="UER00332"/>
</dbReference>
<dbReference type="GO" id="GO:0005524">
    <property type="term" value="F:ATP binding"/>
    <property type="evidence" value="ECO:0007669"/>
    <property type="project" value="UniProtKB-KW"/>
</dbReference>
<accession>A0A0M7DW67</accession>
<dbReference type="Proteomes" id="UP001211866">
    <property type="component" value="Chromosome"/>
</dbReference>
<dbReference type="HAMAP" id="MF_00244">
    <property type="entry name" value="NaMN_adenylyltr"/>
    <property type="match status" value="1"/>
</dbReference>
<dbReference type="PANTHER" id="PTHR39321">
    <property type="entry name" value="NICOTINATE-NUCLEOTIDE ADENYLYLTRANSFERASE-RELATED"/>
    <property type="match status" value="1"/>
</dbReference>
<dbReference type="GeneID" id="29369278"/>
<keyword evidence="7 11" id="KW-0547">Nucleotide-binding</keyword>
<comment type="function">
    <text evidence="1 11">Catalyzes the reversible adenylation of nicotinate mononucleotide (NaMN) to nicotinic acid adenine dinucleotide (NaAD).</text>
</comment>
<dbReference type="AlphaFoldDB" id="A0A0M7DW67"/>
<keyword evidence="9 11" id="KW-0520">NAD</keyword>
<evidence type="ECO:0000256" key="5">
    <source>
        <dbReference type="ARBA" id="ARBA00022679"/>
    </source>
</evidence>
<gene>
    <name evidence="11 13" type="primary">nadD</name>
    <name evidence="13" type="ORF">DF183_01955</name>
    <name evidence="14" type="ORF">M2J83_14040</name>
</gene>
<dbReference type="SUPFAM" id="SSF52374">
    <property type="entry name" value="Nucleotidylyl transferase"/>
    <property type="match status" value="1"/>
</dbReference>
<keyword evidence="5 11" id="KW-0808">Transferase</keyword>
<dbReference type="EMBL" id="CP096916">
    <property type="protein sequence ID" value="WBM36925.1"/>
    <property type="molecule type" value="Genomic_DNA"/>
</dbReference>
<comment type="pathway">
    <text evidence="2 11">Cofactor biosynthesis; NAD(+) biosynthesis; deamido-NAD(+) from nicotinate D-ribonucleotide: step 1/1.</text>
</comment>
<evidence type="ECO:0000313" key="14">
    <source>
        <dbReference type="EMBL" id="WBM36925.1"/>
    </source>
</evidence>
<dbReference type="GO" id="GO:0004515">
    <property type="term" value="F:nicotinate-nucleotide adenylyltransferase activity"/>
    <property type="evidence" value="ECO:0007669"/>
    <property type="project" value="UniProtKB-UniRule"/>
</dbReference>
<reference evidence="13 15" key="2">
    <citation type="submission" date="2018-05" db="EMBL/GenBank/DDBJ databases">
        <authorList>
            <person name="Lanie J.A."/>
            <person name="Ng W.-L."/>
            <person name="Kazmierczak K.M."/>
            <person name="Andrzejewski T.M."/>
            <person name="Davidsen T.M."/>
            <person name="Wayne K.J."/>
            <person name="Tettelin H."/>
            <person name="Glass J.I."/>
            <person name="Rusch D."/>
            <person name="Podicherti R."/>
            <person name="Tsui H.-C.T."/>
            <person name="Winkler M.E."/>
        </authorList>
    </citation>
    <scope>NUCLEOTIDE SEQUENCE [LARGE SCALE GENOMIC DNA]</scope>
    <source>
        <strain evidence="13 15">YBY</strain>
    </source>
</reference>
<dbReference type="CDD" id="cd02165">
    <property type="entry name" value="NMNAT"/>
    <property type="match status" value="1"/>
</dbReference>
<evidence type="ECO:0000256" key="1">
    <source>
        <dbReference type="ARBA" id="ARBA00002324"/>
    </source>
</evidence>
<keyword evidence="16" id="KW-1185">Reference proteome</keyword>
<dbReference type="NCBIfam" id="TIGR00482">
    <property type="entry name" value="nicotinate (nicotinamide) nucleotide adenylyltransferase"/>
    <property type="match status" value="1"/>
</dbReference>
<sequence length="205" mass="23147">MDLKRVGLLGGSFDPIHKAHVALAVAAFEQLQLDQVQLLPAAQPWQRDALGASTQDRLAMAELAAQRHPGLQVNPVEIERGGPTYTIDTVRSLPAGSRYYWILGSDQLHNFCSWNDWQEILEYVELAVAQRPGSPVETPEALQQELSRLQRRLHQIDFLPMDISATQIRERVQRGDNITALVPEEVAQYIDKKRLYLSHPQARPV</sequence>
<accession>A0A0S2JMX3</accession>
<evidence type="ECO:0000313" key="15">
    <source>
        <dbReference type="Proteomes" id="UP000245216"/>
    </source>
</evidence>
<evidence type="ECO:0000256" key="9">
    <source>
        <dbReference type="ARBA" id="ARBA00023027"/>
    </source>
</evidence>
<feature type="domain" description="Cytidyltransferase-like" evidence="12">
    <location>
        <begin position="8"/>
        <end position="171"/>
    </location>
</feature>
<dbReference type="InterPro" id="IPR005248">
    <property type="entry name" value="NadD/NMNAT"/>
</dbReference>
<evidence type="ECO:0000256" key="4">
    <source>
        <dbReference type="ARBA" id="ARBA00022642"/>
    </source>
</evidence>
<dbReference type="Gene3D" id="3.40.50.620">
    <property type="entry name" value="HUPs"/>
    <property type="match status" value="1"/>
</dbReference>
<evidence type="ECO:0000256" key="11">
    <source>
        <dbReference type="HAMAP-Rule" id="MF_00244"/>
    </source>
</evidence>
<name>A0A0M7DW67_ALCFA</name>
<keyword evidence="4 11" id="KW-0662">Pyridine nucleotide biosynthesis</keyword>
<dbReference type="KEGG" id="afa:UZ73_02940"/>
<evidence type="ECO:0000256" key="2">
    <source>
        <dbReference type="ARBA" id="ARBA00005019"/>
    </source>
</evidence>
<dbReference type="RefSeq" id="WP_042481967.1">
    <property type="nucleotide sequence ID" value="NZ_CP013119.1"/>
</dbReference>
<comment type="catalytic activity">
    <reaction evidence="10 11">
        <text>nicotinate beta-D-ribonucleotide + ATP + H(+) = deamido-NAD(+) + diphosphate</text>
        <dbReference type="Rhea" id="RHEA:22860"/>
        <dbReference type="ChEBI" id="CHEBI:15378"/>
        <dbReference type="ChEBI" id="CHEBI:30616"/>
        <dbReference type="ChEBI" id="CHEBI:33019"/>
        <dbReference type="ChEBI" id="CHEBI:57502"/>
        <dbReference type="ChEBI" id="CHEBI:58437"/>
        <dbReference type="EC" id="2.7.7.18"/>
    </reaction>
</comment>
<comment type="similarity">
    <text evidence="3 11">Belongs to the NadD family.</text>
</comment>
<evidence type="ECO:0000256" key="10">
    <source>
        <dbReference type="ARBA" id="ARBA00048721"/>
    </source>
</evidence>
<reference evidence="13 15" key="1">
    <citation type="submission" date="2018-05" db="EMBL/GenBank/DDBJ databases">
        <title>Genome Sequence of an Efficient Indole-Degrading Bacterium, Alcaligenes sp.YBY.</title>
        <authorList>
            <person name="Yang B."/>
        </authorList>
    </citation>
    <scope>NUCLEOTIDE SEQUENCE [LARGE SCALE GENOMIC DNA]</scope>
    <source>
        <strain evidence="13 15">YBY</strain>
    </source>
</reference>
<evidence type="ECO:0000256" key="7">
    <source>
        <dbReference type="ARBA" id="ARBA00022741"/>
    </source>
</evidence>
<evidence type="ECO:0000256" key="3">
    <source>
        <dbReference type="ARBA" id="ARBA00009014"/>
    </source>
</evidence>
<dbReference type="InterPro" id="IPR004821">
    <property type="entry name" value="Cyt_trans-like"/>
</dbReference>
<dbReference type="EC" id="2.7.7.18" evidence="11"/>
<evidence type="ECO:0000259" key="12">
    <source>
        <dbReference type="Pfam" id="PF01467"/>
    </source>
</evidence>
<keyword evidence="6 11" id="KW-0548">Nucleotidyltransferase</keyword>
<evidence type="ECO:0000313" key="16">
    <source>
        <dbReference type="Proteomes" id="UP001211866"/>
    </source>
</evidence>
<evidence type="ECO:0000313" key="13">
    <source>
        <dbReference type="EMBL" id="PWE15517.1"/>
    </source>
</evidence>
<evidence type="ECO:0000256" key="8">
    <source>
        <dbReference type="ARBA" id="ARBA00022840"/>
    </source>
</evidence>
<reference evidence="14 16" key="3">
    <citation type="submission" date="2022-05" db="EMBL/GenBank/DDBJ databases">
        <title>Complete sequence of strain NY11312.</title>
        <authorList>
            <person name="Zhou D."/>
        </authorList>
    </citation>
    <scope>NUCLEOTIDE SEQUENCE [LARGE SCALE GENOMIC DNA]</scope>
    <source>
        <strain evidence="14 16">NY11312</strain>
    </source>
</reference>
<dbReference type="Proteomes" id="UP000245216">
    <property type="component" value="Unassembled WGS sequence"/>
</dbReference>
<dbReference type="GO" id="GO:0009435">
    <property type="term" value="P:NAD+ biosynthetic process"/>
    <property type="evidence" value="ECO:0007669"/>
    <property type="project" value="UniProtKB-UniRule"/>
</dbReference>
<organism evidence="13 15">
    <name type="scientific">Alcaligenes faecalis</name>
    <dbReference type="NCBI Taxonomy" id="511"/>
    <lineage>
        <taxon>Bacteria</taxon>
        <taxon>Pseudomonadati</taxon>
        <taxon>Pseudomonadota</taxon>
        <taxon>Betaproteobacteria</taxon>
        <taxon>Burkholderiales</taxon>
        <taxon>Alcaligenaceae</taxon>
        <taxon>Alcaligenes</taxon>
    </lineage>
</organism>
<protein>
    <recommendedName>
        <fullName evidence="11">Probable nicotinate-nucleotide adenylyltransferase</fullName>
        <ecNumber evidence="11">2.7.7.18</ecNumber>
    </recommendedName>
    <alternativeName>
        <fullName evidence="11">Deamido-NAD(+) diphosphorylase</fullName>
    </alternativeName>
    <alternativeName>
        <fullName evidence="11">Deamido-NAD(+) pyrophosphorylase</fullName>
    </alternativeName>
    <alternativeName>
        <fullName evidence="11">Nicotinate mononucleotide adenylyltransferase</fullName>
        <shortName evidence="11">NaMN adenylyltransferase</shortName>
    </alternativeName>
</protein>
<dbReference type="NCBIfam" id="NF000840">
    <property type="entry name" value="PRK00071.1-3"/>
    <property type="match status" value="1"/>
</dbReference>
<dbReference type="InterPro" id="IPR014729">
    <property type="entry name" value="Rossmann-like_a/b/a_fold"/>
</dbReference>
<dbReference type="EMBL" id="QEXO01000001">
    <property type="protein sequence ID" value="PWE15517.1"/>
    <property type="molecule type" value="Genomic_DNA"/>
</dbReference>
<dbReference type="Pfam" id="PF01467">
    <property type="entry name" value="CTP_transf_like"/>
    <property type="match status" value="1"/>
</dbReference>
<evidence type="ECO:0000256" key="6">
    <source>
        <dbReference type="ARBA" id="ARBA00022695"/>
    </source>
</evidence>
<dbReference type="STRING" id="511.UZ73_02940"/>
<proteinExistence type="inferred from homology"/>
<keyword evidence="8 11" id="KW-0067">ATP-binding</keyword>